<keyword evidence="2" id="KW-1185">Reference proteome</keyword>
<dbReference type="Proteomes" id="UP000570851">
    <property type="component" value="Unassembled WGS sequence"/>
</dbReference>
<dbReference type="GeneID" id="58725322"/>
<proteinExistence type="predicted"/>
<organism evidence="1 2">
    <name type="scientific">Trichormus variabilis N2B</name>
    <dbReference type="NCBI Taxonomy" id="2681315"/>
    <lineage>
        <taxon>Bacteria</taxon>
        <taxon>Bacillati</taxon>
        <taxon>Cyanobacteriota</taxon>
        <taxon>Cyanophyceae</taxon>
        <taxon>Nostocales</taxon>
        <taxon>Nostocaceae</taxon>
        <taxon>Trichormus</taxon>
    </lineage>
</organism>
<evidence type="ECO:0000313" key="1">
    <source>
        <dbReference type="EMBL" id="MBC1301277.1"/>
    </source>
</evidence>
<gene>
    <name evidence="1" type="ORF">GNE12_05035</name>
</gene>
<comment type="caution">
    <text evidence="1">The sequence shown here is derived from an EMBL/GenBank/DDBJ whole genome shotgun (WGS) entry which is preliminary data.</text>
</comment>
<sequence>MANKAQKNSVRTELTEAARLELTYHLAANPKPETATEAYLLWLAWCLEWQEMTKAQATEILEQTINKLTQALSHLSKS</sequence>
<name>A0ABR6S4E9_ANAVA</name>
<dbReference type="EMBL" id="JACKZP010000011">
    <property type="protein sequence ID" value="MBC1301277.1"/>
    <property type="molecule type" value="Genomic_DNA"/>
</dbReference>
<evidence type="ECO:0000313" key="2">
    <source>
        <dbReference type="Proteomes" id="UP000570851"/>
    </source>
</evidence>
<accession>A0ABR6S4E9</accession>
<dbReference type="RefSeq" id="WP_011319338.1">
    <property type="nucleotide sequence ID" value="NZ_JACKZP010000011.1"/>
</dbReference>
<protein>
    <submittedName>
        <fullName evidence="1">Uncharacterized protein</fullName>
    </submittedName>
</protein>
<reference evidence="1 2" key="1">
    <citation type="submission" date="2019-11" db="EMBL/GenBank/DDBJ databases">
        <title>Comparison of genomes from free-living endosymbiotic cyanobacteria isolated from Azolla.</title>
        <authorList>
            <person name="Thiel T."/>
            <person name="Pratte B."/>
        </authorList>
    </citation>
    <scope>NUCLEOTIDE SEQUENCE [LARGE SCALE GENOMIC DNA]</scope>
    <source>
        <strain evidence="1 2">N2B</strain>
    </source>
</reference>